<evidence type="ECO:0000256" key="1">
    <source>
        <dbReference type="SAM" id="MobiDB-lite"/>
    </source>
</evidence>
<name>G1Q0Q8_MYOLU</name>
<feature type="compositionally biased region" description="Polar residues" evidence="1">
    <location>
        <begin position="1"/>
        <end position="16"/>
    </location>
</feature>
<feature type="compositionally biased region" description="Pro residues" evidence="1">
    <location>
        <begin position="17"/>
        <end position="27"/>
    </location>
</feature>
<dbReference type="AlphaFoldDB" id="G1Q0Q8"/>
<dbReference type="EMBL" id="AAPE02049095">
    <property type="status" value="NOT_ANNOTATED_CDS"/>
    <property type="molecule type" value="Genomic_DNA"/>
</dbReference>
<keyword evidence="3" id="KW-1185">Reference proteome</keyword>
<dbReference type="Ensembl" id="ENSMLUT00000024008.1">
    <property type="protein sequence ID" value="ENSMLUP00000017290.1"/>
    <property type="gene ID" value="ENSMLUG00000026425.1"/>
</dbReference>
<evidence type="ECO:0000313" key="3">
    <source>
        <dbReference type="Proteomes" id="UP000001074"/>
    </source>
</evidence>
<sequence>PLVNPNSPEVTVNPDSPQAPPVNPNSP</sequence>
<proteinExistence type="predicted"/>
<dbReference type="HOGENOM" id="CLU_3416373_0_0_1"/>
<reference evidence="2" key="3">
    <citation type="submission" date="2025-09" db="UniProtKB">
        <authorList>
            <consortium name="Ensembl"/>
        </authorList>
    </citation>
    <scope>IDENTIFICATION</scope>
</reference>
<feature type="region of interest" description="Disordered" evidence="1">
    <location>
        <begin position="1"/>
        <end position="27"/>
    </location>
</feature>
<accession>G1Q0Q8</accession>
<reference evidence="2" key="2">
    <citation type="submission" date="2025-08" db="UniProtKB">
        <authorList>
            <consortium name="Ensembl"/>
        </authorList>
    </citation>
    <scope>IDENTIFICATION</scope>
</reference>
<reference evidence="2 3" key="1">
    <citation type="journal article" date="2011" name="Nature">
        <title>A high-resolution map of human evolutionary constraint using 29 mammals.</title>
        <authorList>
            <person name="Lindblad-Toh K."/>
            <person name="Garber M."/>
            <person name="Zuk O."/>
            <person name="Lin M.F."/>
            <person name="Parker B.J."/>
            <person name="Washietl S."/>
            <person name="Kheradpour P."/>
            <person name="Ernst J."/>
            <person name="Jordan G."/>
            <person name="Mauceli E."/>
            <person name="Ward L.D."/>
            <person name="Lowe C.B."/>
            <person name="Holloway A.K."/>
            <person name="Clamp M."/>
            <person name="Gnerre S."/>
            <person name="Alfoldi J."/>
            <person name="Beal K."/>
            <person name="Chang J."/>
            <person name="Clawson H."/>
            <person name="Cuff J."/>
            <person name="Di Palma F."/>
            <person name="Fitzgerald S."/>
            <person name="Flicek P."/>
            <person name="Guttman M."/>
            <person name="Hubisz M.J."/>
            <person name="Jaffe D.B."/>
            <person name="Jungreis I."/>
            <person name="Kent W.J."/>
            <person name="Kostka D."/>
            <person name="Lara M."/>
            <person name="Martins A.L."/>
            <person name="Massingham T."/>
            <person name="Moltke I."/>
            <person name="Raney B.J."/>
            <person name="Rasmussen M.D."/>
            <person name="Robinson J."/>
            <person name="Stark A."/>
            <person name="Vilella A.J."/>
            <person name="Wen J."/>
            <person name="Xie X."/>
            <person name="Zody M.C."/>
            <person name="Baldwin J."/>
            <person name="Bloom T."/>
            <person name="Chin C.W."/>
            <person name="Heiman D."/>
            <person name="Nicol R."/>
            <person name="Nusbaum C."/>
            <person name="Young S."/>
            <person name="Wilkinson J."/>
            <person name="Worley K.C."/>
            <person name="Kovar C.L."/>
            <person name="Muzny D.M."/>
            <person name="Gibbs R.A."/>
            <person name="Cree A."/>
            <person name="Dihn H.H."/>
            <person name="Fowler G."/>
            <person name="Jhangiani S."/>
            <person name="Joshi V."/>
            <person name="Lee S."/>
            <person name="Lewis L.R."/>
            <person name="Nazareth L.V."/>
            <person name="Okwuonu G."/>
            <person name="Santibanez J."/>
            <person name="Warren W.C."/>
            <person name="Mardis E.R."/>
            <person name="Weinstock G.M."/>
            <person name="Wilson R.K."/>
            <person name="Delehaunty K."/>
            <person name="Dooling D."/>
            <person name="Fronik C."/>
            <person name="Fulton L."/>
            <person name="Fulton B."/>
            <person name="Graves T."/>
            <person name="Minx P."/>
            <person name="Sodergren E."/>
            <person name="Birney E."/>
            <person name="Margulies E.H."/>
            <person name="Herrero J."/>
            <person name="Green E.D."/>
            <person name="Haussler D."/>
            <person name="Siepel A."/>
            <person name="Goldman N."/>
            <person name="Pollard K.S."/>
            <person name="Pedersen J.S."/>
            <person name="Lander E.S."/>
            <person name="Kellis M."/>
        </authorList>
    </citation>
    <scope>NUCLEOTIDE SEQUENCE [LARGE SCALE GENOMIC DNA]</scope>
</reference>
<evidence type="ECO:0000313" key="2">
    <source>
        <dbReference type="Ensembl" id="ENSMLUP00000017290.1"/>
    </source>
</evidence>
<dbReference type="InParanoid" id="G1Q0Q8"/>
<dbReference type="Proteomes" id="UP000001074">
    <property type="component" value="Unassembled WGS sequence"/>
</dbReference>
<organism evidence="2 3">
    <name type="scientific">Myotis lucifugus</name>
    <name type="common">Little brown bat</name>
    <dbReference type="NCBI Taxonomy" id="59463"/>
    <lineage>
        <taxon>Eukaryota</taxon>
        <taxon>Metazoa</taxon>
        <taxon>Chordata</taxon>
        <taxon>Craniata</taxon>
        <taxon>Vertebrata</taxon>
        <taxon>Euteleostomi</taxon>
        <taxon>Mammalia</taxon>
        <taxon>Eutheria</taxon>
        <taxon>Laurasiatheria</taxon>
        <taxon>Chiroptera</taxon>
        <taxon>Yangochiroptera</taxon>
        <taxon>Vespertilionidae</taxon>
        <taxon>Myotis</taxon>
    </lineage>
</organism>
<protein>
    <submittedName>
        <fullName evidence="2">Uncharacterized protein</fullName>
    </submittedName>
</protein>